<gene>
    <name evidence="4" type="ORF">HNQ88_002888</name>
</gene>
<accession>A0AAE3XNN9</accession>
<proteinExistence type="predicted"/>
<sequence length="213" mass="23885">MSFSALAQEKEKKQENSESDTESVQADTLQSENTYFNEYTHETIVQDKDNYKLPPLTGNDPNKAALLSAAIPGLGQAYNKSYWKIPIIYGGGAVIGYLIAWNDQRYQLYRNALIDVSNGDIDPSNPLHNQTEDRLNRLVDNARRSRDYAVIFMALLYALNIVEAYVDANLQQFDISDNLSMKVAPAINSRSAMPIGHNSEMQTVGLSLKLNFK</sequence>
<evidence type="ECO:0000259" key="3">
    <source>
        <dbReference type="Pfam" id="PF18935"/>
    </source>
</evidence>
<keyword evidence="2" id="KW-0472">Membrane</keyword>
<protein>
    <recommendedName>
        <fullName evidence="3">DUF5683 domain-containing protein</fullName>
    </recommendedName>
</protein>
<organism evidence="4 5">
    <name type="scientific">Aureibacter tunicatorum</name>
    <dbReference type="NCBI Taxonomy" id="866807"/>
    <lineage>
        <taxon>Bacteria</taxon>
        <taxon>Pseudomonadati</taxon>
        <taxon>Bacteroidota</taxon>
        <taxon>Cytophagia</taxon>
        <taxon>Cytophagales</taxon>
        <taxon>Persicobacteraceae</taxon>
        <taxon>Aureibacter</taxon>
    </lineage>
</organism>
<feature type="compositionally biased region" description="Polar residues" evidence="1">
    <location>
        <begin position="22"/>
        <end position="32"/>
    </location>
</feature>
<feature type="transmembrane region" description="Helical" evidence="2">
    <location>
        <begin position="148"/>
        <end position="166"/>
    </location>
</feature>
<keyword evidence="5" id="KW-1185">Reference proteome</keyword>
<evidence type="ECO:0000313" key="4">
    <source>
        <dbReference type="EMBL" id="MDR6239840.1"/>
    </source>
</evidence>
<comment type="caution">
    <text evidence="4">The sequence shown here is derived from an EMBL/GenBank/DDBJ whole genome shotgun (WGS) entry which is preliminary data.</text>
</comment>
<feature type="region of interest" description="Disordered" evidence="1">
    <location>
        <begin position="1"/>
        <end position="32"/>
    </location>
</feature>
<reference evidence="4" key="1">
    <citation type="submission" date="2023-07" db="EMBL/GenBank/DDBJ databases">
        <title>Genomic Encyclopedia of Type Strains, Phase IV (KMG-IV): sequencing the most valuable type-strain genomes for metagenomic binning, comparative biology and taxonomic classification.</title>
        <authorList>
            <person name="Goeker M."/>
        </authorList>
    </citation>
    <scope>NUCLEOTIDE SEQUENCE</scope>
    <source>
        <strain evidence="4">DSM 26174</strain>
    </source>
</reference>
<keyword evidence="2" id="KW-0812">Transmembrane</keyword>
<dbReference type="RefSeq" id="WP_309939638.1">
    <property type="nucleotide sequence ID" value="NZ_AP025305.1"/>
</dbReference>
<evidence type="ECO:0000256" key="2">
    <source>
        <dbReference type="SAM" id="Phobius"/>
    </source>
</evidence>
<evidence type="ECO:0000256" key="1">
    <source>
        <dbReference type="SAM" id="MobiDB-lite"/>
    </source>
</evidence>
<keyword evidence="2" id="KW-1133">Transmembrane helix</keyword>
<dbReference type="AlphaFoldDB" id="A0AAE3XNN9"/>
<evidence type="ECO:0000313" key="5">
    <source>
        <dbReference type="Proteomes" id="UP001185092"/>
    </source>
</evidence>
<dbReference type="EMBL" id="JAVDQD010000003">
    <property type="protein sequence ID" value="MDR6239840.1"/>
    <property type="molecule type" value="Genomic_DNA"/>
</dbReference>
<feature type="domain" description="DUF5683" evidence="3">
    <location>
        <begin position="59"/>
        <end position="212"/>
    </location>
</feature>
<dbReference type="InterPro" id="IPR043738">
    <property type="entry name" value="DUF5683"/>
</dbReference>
<feature type="transmembrane region" description="Helical" evidence="2">
    <location>
        <begin position="82"/>
        <end position="100"/>
    </location>
</feature>
<dbReference type="Pfam" id="PF18935">
    <property type="entry name" value="DUF5683"/>
    <property type="match status" value="1"/>
</dbReference>
<dbReference type="Proteomes" id="UP001185092">
    <property type="component" value="Unassembled WGS sequence"/>
</dbReference>
<name>A0AAE3XNN9_9BACT</name>